<name>A0A6J5RIP7_9CAUD</name>
<dbReference type="Gene3D" id="3.40.50.1950">
    <property type="entry name" value="Flavin prenyltransferase-like"/>
    <property type="match status" value="1"/>
</dbReference>
<protein>
    <submittedName>
        <fullName evidence="2">Probable phosphopantothenoylcysteine decarboxylase</fullName>
    </submittedName>
</protein>
<dbReference type="GO" id="GO:0015937">
    <property type="term" value="P:coenzyme A biosynthetic process"/>
    <property type="evidence" value="ECO:0007669"/>
    <property type="project" value="TreeGrafter"/>
</dbReference>
<organism evidence="2">
    <name type="scientific">uncultured Caudovirales phage</name>
    <dbReference type="NCBI Taxonomy" id="2100421"/>
    <lineage>
        <taxon>Viruses</taxon>
        <taxon>Duplodnaviria</taxon>
        <taxon>Heunggongvirae</taxon>
        <taxon>Uroviricota</taxon>
        <taxon>Caudoviricetes</taxon>
        <taxon>Peduoviridae</taxon>
        <taxon>Maltschvirus</taxon>
        <taxon>Maltschvirus maltsch</taxon>
    </lineage>
</organism>
<dbReference type="PANTHER" id="PTHR14359">
    <property type="entry name" value="HOMO-OLIGOMERIC FLAVIN CONTAINING CYS DECARBOXYLASE FAMILY"/>
    <property type="match status" value="1"/>
</dbReference>
<dbReference type="SUPFAM" id="SSF52507">
    <property type="entry name" value="Homo-oligomeric flavin-containing Cys decarboxylases, HFCD"/>
    <property type="match status" value="1"/>
</dbReference>
<evidence type="ECO:0000313" key="2">
    <source>
        <dbReference type="EMBL" id="CAB4196869.1"/>
    </source>
</evidence>
<accession>A0A6J5RIP7</accession>
<evidence type="ECO:0000259" key="1">
    <source>
        <dbReference type="Pfam" id="PF02441"/>
    </source>
</evidence>
<dbReference type="GO" id="GO:0004633">
    <property type="term" value="F:phosphopantothenoylcysteine decarboxylase activity"/>
    <property type="evidence" value="ECO:0007669"/>
    <property type="project" value="TreeGrafter"/>
</dbReference>
<dbReference type="PANTHER" id="PTHR14359:SF6">
    <property type="entry name" value="PHOSPHOPANTOTHENOYLCYSTEINE DECARBOXYLASE"/>
    <property type="match status" value="1"/>
</dbReference>
<reference evidence="2" key="1">
    <citation type="submission" date="2020-05" db="EMBL/GenBank/DDBJ databases">
        <authorList>
            <person name="Chiriac C."/>
            <person name="Salcher M."/>
            <person name="Ghai R."/>
            <person name="Kavagutti S V."/>
        </authorList>
    </citation>
    <scope>NUCLEOTIDE SEQUENCE</scope>
</reference>
<dbReference type="InterPro" id="IPR003382">
    <property type="entry name" value="Flavoprotein"/>
</dbReference>
<dbReference type="GO" id="GO:0010181">
    <property type="term" value="F:FMN binding"/>
    <property type="evidence" value="ECO:0007669"/>
    <property type="project" value="TreeGrafter"/>
</dbReference>
<gene>
    <name evidence="2" type="ORF">UFOVP1290_389</name>
</gene>
<feature type="domain" description="Flavoprotein" evidence="1">
    <location>
        <begin position="1"/>
        <end position="168"/>
    </location>
</feature>
<sequence>MNILLGVTGSVAAIKAPKLITALREIGTVKIAPTESALKFNSLNESYLDLYTDKDEWEWKKIGDSVIHIELRDWFDVFVIAPLTAKTMAKMSHGICDNLLTTIWMASPGKKVLVAPAMNTQMWNHPITIKNVISLMDLGVKFVSPIEKKLACGETGIGAMAEIKDIVSMTKLLIS</sequence>
<dbReference type="InterPro" id="IPR036551">
    <property type="entry name" value="Flavin_trans-like"/>
</dbReference>
<dbReference type="Pfam" id="PF02441">
    <property type="entry name" value="Flavoprotein"/>
    <property type="match status" value="1"/>
</dbReference>
<dbReference type="EMBL" id="LR797252">
    <property type="protein sequence ID" value="CAB4196869.1"/>
    <property type="molecule type" value="Genomic_DNA"/>
</dbReference>
<proteinExistence type="predicted"/>